<feature type="region of interest" description="Disordered" evidence="1">
    <location>
        <begin position="150"/>
        <end position="184"/>
    </location>
</feature>
<accession>A0A1H9AWD0</accession>
<keyword evidence="3" id="KW-1185">Reference proteome</keyword>
<reference evidence="3" key="1">
    <citation type="submission" date="2016-10" db="EMBL/GenBank/DDBJ databases">
        <authorList>
            <person name="Varghese N."/>
            <person name="Submissions S."/>
        </authorList>
    </citation>
    <scope>NUCLEOTIDE SEQUENCE [LARGE SCALE GENOMIC DNA]</scope>
    <source>
        <strain evidence="3">DSM 25055</strain>
    </source>
</reference>
<dbReference type="InterPro" id="IPR046783">
    <property type="entry name" value="HTH_63"/>
</dbReference>
<feature type="compositionally biased region" description="Basic and acidic residues" evidence="1">
    <location>
        <begin position="159"/>
        <end position="184"/>
    </location>
</feature>
<dbReference type="EMBL" id="FOFD01000001">
    <property type="protein sequence ID" value="SEP81056.1"/>
    <property type="molecule type" value="Genomic_DNA"/>
</dbReference>
<evidence type="ECO:0000313" key="3">
    <source>
        <dbReference type="Proteomes" id="UP000199114"/>
    </source>
</evidence>
<gene>
    <name evidence="2" type="ORF">SAMN04489841_0566</name>
</gene>
<dbReference type="AlphaFoldDB" id="A0A1H9AWD0"/>
<dbReference type="RefSeq" id="WP_090613051.1">
    <property type="nucleotide sequence ID" value="NZ_FOFD01000001.1"/>
</dbReference>
<evidence type="ECO:0000256" key="1">
    <source>
        <dbReference type="SAM" id="MobiDB-lite"/>
    </source>
</evidence>
<dbReference type="Pfam" id="PF20575">
    <property type="entry name" value="HTH_63"/>
    <property type="match status" value="1"/>
</dbReference>
<evidence type="ECO:0000313" key="2">
    <source>
        <dbReference type="EMBL" id="SEP81056.1"/>
    </source>
</evidence>
<organism evidence="2 3">
    <name type="scientific">Natrinema salaciae</name>
    <dbReference type="NCBI Taxonomy" id="1186196"/>
    <lineage>
        <taxon>Archaea</taxon>
        <taxon>Methanobacteriati</taxon>
        <taxon>Methanobacteriota</taxon>
        <taxon>Stenosarchaea group</taxon>
        <taxon>Halobacteria</taxon>
        <taxon>Halobacteriales</taxon>
        <taxon>Natrialbaceae</taxon>
        <taxon>Natrinema</taxon>
    </lineage>
</organism>
<dbReference type="Proteomes" id="UP000199114">
    <property type="component" value="Unassembled WGS sequence"/>
</dbReference>
<dbReference type="OrthoDB" id="241883at2157"/>
<name>A0A1H9AWD0_9EURY</name>
<sequence>MPDTNADSTDPVRIVVYLRADASAAVVDPLRETVTRARRLEDGDGDATVRVETWASVRPVLEKLDDSGPSVSPTVEEFQRWADREGYALRSFERCETTSMVGQRPAVQVRVPTVCVAVYEGEDLQCVAPCSNGDRTYTVAECLTALENGATDPFVTPDDAGRDEPVRDRIDDCLGDRTRIGDED</sequence>
<protein>
    <submittedName>
        <fullName evidence="2">Uncharacterized protein</fullName>
    </submittedName>
</protein>
<proteinExistence type="predicted"/>